<dbReference type="EMBL" id="BANT01000020">
    <property type="protein sequence ID" value="GAC57481.1"/>
    <property type="molecule type" value="Genomic_DNA"/>
</dbReference>
<evidence type="ECO:0000259" key="1">
    <source>
        <dbReference type="Pfam" id="PF13810"/>
    </source>
</evidence>
<dbReference type="eggNOG" id="COG4409">
    <property type="taxonomic scope" value="Bacteria"/>
</dbReference>
<reference evidence="2 3" key="1">
    <citation type="submission" date="2012-12" db="EMBL/GenBank/DDBJ databases">
        <title>Whole genome shotgun sequence of Gordonia hirsuta NBRC 16056.</title>
        <authorList>
            <person name="Isaki-Nakamura S."/>
            <person name="Hosoyama A."/>
            <person name="Tsuchikane K."/>
            <person name="Katsumata H."/>
            <person name="Baba S."/>
            <person name="Yamazaki S."/>
            <person name="Fujita N."/>
        </authorList>
    </citation>
    <scope>NUCLEOTIDE SEQUENCE [LARGE SCALE GENOMIC DNA]</scope>
    <source>
        <strain evidence="2 3">NBRC 16056</strain>
    </source>
</reference>
<dbReference type="OrthoDB" id="284233at2"/>
<dbReference type="InterPro" id="IPR025442">
    <property type="entry name" value="DUF4185"/>
</dbReference>
<dbReference type="Pfam" id="PF13810">
    <property type="entry name" value="DUF4185"/>
    <property type="match status" value="1"/>
</dbReference>
<accession>L7L9T3</accession>
<gene>
    <name evidence="2" type="ORF">GOHSU_20_00180</name>
</gene>
<comment type="caution">
    <text evidence="2">The sequence shown here is derived from an EMBL/GenBank/DDBJ whole genome shotgun (WGS) entry which is preliminary data.</text>
</comment>
<evidence type="ECO:0000313" key="2">
    <source>
        <dbReference type="EMBL" id="GAC57481.1"/>
    </source>
</evidence>
<name>L7L9T3_9ACTN</name>
<keyword evidence="3" id="KW-1185">Reference proteome</keyword>
<dbReference type="AlphaFoldDB" id="L7L9T3"/>
<dbReference type="STRING" id="1121927.GOHSU_20_00180"/>
<sequence length="397" mass="42912">MPTRRATGRPAVRVRSAALIAAVTLTAGLVSITGPGVAGQAGAAACSNSGSGLQTLLPAPLGRPARPHGPQRAMPRYDDGRSKTIAWVTGPKSPNRTYSRHGISGTDIGVAWDNGRGETLMAFGDTFGNCAEAGQQWRHNVLMRTTDRNYADGLTVRSAGGWAPTMIGALGMRFVEVTTIPTAGIAINGKQYINYMSVRAWGVPGEWATNYAGIAVSGDNGRTWQTNPANFRWNIAGNSNFQQSAYVRGTGPDAGWIFQYGTPNGRSGAAHVARFRPADILNLGAYEYWNGHGWVRDVNASRPVVRRPVSELSVAYSQYLRKYVMLHTTSGVVLRTAKRPQGPWSPPRMLLRKGTVDAYAPMILPHSPALTGAGPELYYNGSRWDDYNVLLIRTNLR</sequence>
<dbReference type="RefSeq" id="WP_005939644.1">
    <property type="nucleotide sequence ID" value="NZ_ATVK01000049.1"/>
</dbReference>
<organism evidence="2 3">
    <name type="scientific">Gordonia hirsuta DSM 44140 = NBRC 16056</name>
    <dbReference type="NCBI Taxonomy" id="1121927"/>
    <lineage>
        <taxon>Bacteria</taxon>
        <taxon>Bacillati</taxon>
        <taxon>Actinomycetota</taxon>
        <taxon>Actinomycetes</taxon>
        <taxon>Mycobacteriales</taxon>
        <taxon>Gordoniaceae</taxon>
        <taxon>Gordonia</taxon>
    </lineage>
</organism>
<protein>
    <recommendedName>
        <fullName evidence="1">DUF4185 domain-containing protein</fullName>
    </recommendedName>
</protein>
<proteinExistence type="predicted"/>
<evidence type="ECO:0000313" key="3">
    <source>
        <dbReference type="Proteomes" id="UP000053405"/>
    </source>
</evidence>
<feature type="domain" description="DUF4185" evidence="1">
    <location>
        <begin position="92"/>
        <end position="393"/>
    </location>
</feature>
<dbReference type="Proteomes" id="UP000053405">
    <property type="component" value="Unassembled WGS sequence"/>
</dbReference>